<sequence length="568" mass="61177">MRHAVVPPAPIASQDMELEVKGYVLRKGRWKCHVGSGPAGPLVPQRVGQTAAHIPPRVTGHRIDQMSPPKDLLASERDQQPAVTKRISTSTAPIPLPPPYSVFTRRQHVLVLCLASYAASFSPLSSFIFFPAIDDLSQALQVPVGRINLTITSYMIVAGLAPALLGDLADKIGRRPVYLFMMSVYCVANVGLALQNNWTALFLLRMLQSCGSAATIAVGYGVVSDIAPPSKRGTFVSGLVLGVEANLEGQRPNITTAVGPILGGALASYLGWRWIFWFLAISSGACLLLIALLLPETARSIVGDGSGKVSGFRRTVLSHWQLLTLRQGHRRPGSASGEAAVAIGNDTGRRLKLPNPLASLKLLWAKDSALITLIFGIFYMNLSSLQASTSTLFLTVYDISGIQLGLVYLPSGIGSCIGAYCAGSLLDHDYRVIARKNEIEINIPGSDDLDHFPIERARFRSIWHVISAGAVSLVGYGWSLQLKAICGTLLVDIHPRSPSTAQAANSIVRAFLAGGGTALVEVFIDSMGVGWTFTIFGGLGMIALALAWLEWVYGEKWRKDMRDRGVER</sequence>
<gene>
    <name evidence="1" type="ORF">ACCO45_012840</name>
</gene>
<keyword evidence="2" id="KW-1185">Reference proteome</keyword>
<name>A0ACC4D937_PURLI</name>
<proteinExistence type="predicted"/>
<protein>
    <submittedName>
        <fullName evidence="1">Uncharacterized protein</fullName>
    </submittedName>
</protein>
<comment type="caution">
    <text evidence="1">The sequence shown here is derived from an EMBL/GenBank/DDBJ whole genome shotgun (WGS) entry which is preliminary data.</text>
</comment>
<accession>A0ACC4D937</accession>
<evidence type="ECO:0000313" key="2">
    <source>
        <dbReference type="Proteomes" id="UP001638806"/>
    </source>
</evidence>
<evidence type="ECO:0000313" key="1">
    <source>
        <dbReference type="EMBL" id="KAL3952897.1"/>
    </source>
</evidence>
<dbReference type="Proteomes" id="UP001638806">
    <property type="component" value="Unassembled WGS sequence"/>
</dbReference>
<dbReference type="EMBL" id="JBGNUJ010000012">
    <property type="protein sequence ID" value="KAL3952897.1"/>
    <property type="molecule type" value="Genomic_DNA"/>
</dbReference>
<reference evidence="1" key="1">
    <citation type="submission" date="2024-12" db="EMBL/GenBank/DDBJ databases">
        <title>Comparative genomics and development of molecular markers within Purpureocillium lilacinum and among Purpureocillium species.</title>
        <authorList>
            <person name="Yeh Z.-Y."/>
            <person name="Ni N.-T."/>
            <person name="Lo P.-H."/>
            <person name="Mushyakhwo K."/>
            <person name="Lin C.-F."/>
            <person name="Nai Y.-S."/>
        </authorList>
    </citation>
    <scope>NUCLEOTIDE SEQUENCE</scope>
    <source>
        <strain evidence="1">NCHU-NPUST-175</strain>
    </source>
</reference>
<organism evidence="1 2">
    <name type="scientific">Purpureocillium lilacinum</name>
    <name type="common">Paecilomyces lilacinus</name>
    <dbReference type="NCBI Taxonomy" id="33203"/>
    <lineage>
        <taxon>Eukaryota</taxon>
        <taxon>Fungi</taxon>
        <taxon>Dikarya</taxon>
        <taxon>Ascomycota</taxon>
        <taxon>Pezizomycotina</taxon>
        <taxon>Sordariomycetes</taxon>
        <taxon>Hypocreomycetidae</taxon>
        <taxon>Hypocreales</taxon>
        <taxon>Ophiocordycipitaceae</taxon>
        <taxon>Purpureocillium</taxon>
    </lineage>
</organism>